<evidence type="ECO:0000259" key="7">
    <source>
        <dbReference type="PROSITE" id="PS51293"/>
    </source>
</evidence>
<dbReference type="InterPro" id="IPR001005">
    <property type="entry name" value="SANT/Myb"/>
</dbReference>
<feature type="compositionally biased region" description="Acidic residues" evidence="5">
    <location>
        <begin position="111"/>
        <end position="120"/>
    </location>
</feature>
<feature type="region of interest" description="Disordered" evidence="5">
    <location>
        <begin position="135"/>
        <end position="154"/>
    </location>
</feature>
<protein>
    <recommendedName>
        <fullName evidence="10">ELM2 domain-containing protein</fullName>
    </recommendedName>
</protein>
<comment type="subcellular location">
    <subcellularLocation>
        <location evidence="1">Nucleus</location>
    </subcellularLocation>
</comment>
<keyword evidence="9" id="KW-1185">Reference proteome</keyword>
<keyword evidence="4" id="KW-0539">Nucleus</keyword>
<dbReference type="InterPro" id="IPR009057">
    <property type="entry name" value="Homeodomain-like_sf"/>
</dbReference>
<dbReference type="PROSITE" id="PS51156">
    <property type="entry name" value="ELM2"/>
    <property type="match status" value="1"/>
</dbReference>
<proteinExistence type="predicted"/>
<dbReference type="EnsemblMetazoa" id="AMEC021149-RA">
    <property type="protein sequence ID" value="AMEC021149-PA"/>
    <property type="gene ID" value="AMEC021149"/>
</dbReference>
<reference evidence="8" key="2">
    <citation type="submission" date="2020-05" db="UniProtKB">
        <authorList>
            <consortium name="EnsemblMetazoa"/>
        </authorList>
    </citation>
    <scope>IDENTIFICATION</scope>
    <source>
        <strain evidence="8">CM1001059</strain>
    </source>
</reference>
<feature type="domain" description="ELM2" evidence="6">
    <location>
        <begin position="1"/>
        <end position="63"/>
    </location>
</feature>
<dbReference type="PANTHER" id="PTHR13859:SF11">
    <property type="entry name" value="GRUNGE, ISOFORM J"/>
    <property type="match status" value="1"/>
</dbReference>
<evidence type="ECO:0000259" key="6">
    <source>
        <dbReference type="PROSITE" id="PS51156"/>
    </source>
</evidence>
<dbReference type="VEuPathDB" id="VectorBase:AMEC021149"/>
<dbReference type="GO" id="GO:0005634">
    <property type="term" value="C:nucleus"/>
    <property type="evidence" value="ECO:0007669"/>
    <property type="project" value="UniProtKB-SubCell"/>
</dbReference>
<name>A0A182UIR7_9DIPT</name>
<dbReference type="PANTHER" id="PTHR13859">
    <property type="entry name" value="ATROPHIN-RELATED"/>
    <property type="match status" value="1"/>
</dbReference>
<dbReference type="InterPro" id="IPR017884">
    <property type="entry name" value="SANT_dom"/>
</dbReference>
<evidence type="ECO:0000256" key="1">
    <source>
        <dbReference type="ARBA" id="ARBA00004123"/>
    </source>
</evidence>
<dbReference type="AlphaFoldDB" id="A0A182UIR7"/>
<evidence type="ECO:0000256" key="3">
    <source>
        <dbReference type="ARBA" id="ARBA00023163"/>
    </source>
</evidence>
<accession>A0A182UIR7</accession>
<keyword evidence="3" id="KW-0804">Transcription</keyword>
<dbReference type="Proteomes" id="UP000075902">
    <property type="component" value="Unassembled WGS sequence"/>
</dbReference>
<dbReference type="PROSITE" id="PS51293">
    <property type="entry name" value="SANT"/>
    <property type="match status" value="1"/>
</dbReference>
<organism evidence="8 9">
    <name type="scientific">Anopheles melas</name>
    <dbReference type="NCBI Taxonomy" id="34690"/>
    <lineage>
        <taxon>Eukaryota</taxon>
        <taxon>Metazoa</taxon>
        <taxon>Ecdysozoa</taxon>
        <taxon>Arthropoda</taxon>
        <taxon>Hexapoda</taxon>
        <taxon>Insecta</taxon>
        <taxon>Pterygota</taxon>
        <taxon>Neoptera</taxon>
        <taxon>Endopterygota</taxon>
        <taxon>Diptera</taxon>
        <taxon>Nematocera</taxon>
        <taxon>Culicoidea</taxon>
        <taxon>Culicidae</taxon>
        <taxon>Anophelinae</taxon>
        <taxon>Anopheles</taxon>
    </lineage>
</organism>
<evidence type="ECO:0000256" key="2">
    <source>
        <dbReference type="ARBA" id="ARBA00023015"/>
    </source>
</evidence>
<dbReference type="Pfam" id="PF00249">
    <property type="entry name" value="Myb_DNA-binding"/>
    <property type="match status" value="1"/>
</dbReference>
<dbReference type="SUPFAM" id="SSF46689">
    <property type="entry name" value="Homeodomain-like"/>
    <property type="match status" value="1"/>
</dbReference>
<keyword evidence="2" id="KW-0805">Transcription regulation</keyword>
<evidence type="ECO:0000256" key="5">
    <source>
        <dbReference type="SAM" id="MobiDB-lite"/>
    </source>
</evidence>
<feature type="region of interest" description="Disordered" evidence="5">
    <location>
        <begin position="102"/>
        <end position="123"/>
    </location>
</feature>
<evidence type="ECO:0000256" key="4">
    <source>
        <dbReference type="ARBA" id="ARBA00023242"/>
    </source>
</evidence>
<dbReference type="Gene3D" id="4.10.1240.50">
    <property type="match status" value="1"/>
</dbReference>
<reference evidence="9" key="1">
    <citation type="submission" date="2014-01" db="EMBL/GenBank/DDBJ databases">
        <title>The Genome Sequence of Anopheles melas CM1001059_A (V2).</title>
        <authorList>
            <consortium name="The Broad Institute Genomics Platform"/>
            <person name="Neafsey D.E."/>
            <person name="Besansky N."/>
            <person name="Howell P."/>
            <person name="Walton C."/>
            <person name="Young S.K."/>
            <person name="Zeng Q."/>
            <person name="Gargeya S."/>
            <person name="Fitzgerald M."/>
            <person name="Haas B."/>
            <person name="Abouelleil A."/>
            <person name="Allen A.W."/>
            <person name="Alvarado L."/>
            <person name="Arachchi H.M."/>
            <person name="Berlin A.M."/>
            <person name="Chapman S.B."/>
            <person name="Gainer-Dewar J."/>
            <person name="Goldberg J."/>
            <person name="Griggs A."/>
            <person name="Gujja S."/>
            <person name="Hansen M."/>
            <person name="Howarth C."/>
            <person name="Imamovic A."/>
            <person name="Ireland A."/>
            <person name="Larimer J."/>
            <person name="McCowan C."/>
            <person name="Murphy C."/>
            <person name="Pearson M."/>
            <person name="Poon T.W."/>
            <person name="Priest M."/>
            <person name="Roberts A."/>
            <person name="Saif S."/>
            <person name="Shea T."/>
            <person name="Sisk P."/>
            <person name="Sykes S."/>
            <person name="Wortman J."/>
            <person name="Nusbaum C."/>
            <person name="Birren B."/>
        </authorList>
    </citation>
    <scope>NUCLEOTIDE SEQUENCE [LARGE SCALE GENOMIC DNA]</scope>
    <source>
        <strain evidence="9">CM1001059</strain>
    </source>
</reference>
<feature type="compositionally biased region" description="Gly residues" evidence="5">
    <location>
        <begin position="143"/>
        <end position="154"/>
    </location>
</feature>
<dbReference type="STRING" id="34690.A0A182UIR7"/>
<evidence type="ECO:0000313" key="9">
    <source>
        <dbReference type="Proteomes" id="UP000075902"/>
    </source>
</evidence>
<dbReference type="InterPro" id="IPR000949">
    <property type="entry name" value="ELM2_dom"/>
</dbReference>
<evidence type="ECO:0000313" key="8">
    <source>
        <dbReference type="EnsemblMetazoa" id="AMEC021149-PA"/>
    </source>
</evidence>
<dbReference type="Gene3D" id="1.10.10.60">
    <property type="entry name" value="Homeodomain-like"/>
    <property type="match status" value="1"/>
</dbReference>
<sequence length="154" mass="16304">MYIDNDLLMYLTAARSISAFQGMCEEDGCMAASRDDTTINAFDVLHDSGYDAGKALEALLKCPVTKGIEKKWTEEETKRFIKGLRQFGKNFFRIHKDLLPHRPTEENSSVTEDDVSECDSDSSANKATAAAAAAATATANGTAGVGAGSNGGGG</sequence>
<dbReference type="GO" id="GO:0003714">
    <property type="term" value="F:transcription corepressor activity"/>
    <property type="evidence" value="ECO:0007669"/>
    <property type="project" value="TreeGrafter"/>
</dbReference>
<evidence type="ECO:0008006" key="10">
    <source>
        <dbReference type="Google" id="ProtNLM"/>
    </source>
</evidence>
<feature type="domain" description="SANT" evidence="7">
    <location>
        <begin position="67"/>
        <end position="106"/>
    </location>
</feature>